<evidence type="ECO:0000313" key="3">
    <source>
        <dbReference type="Proteomes" id="UP000258016"/>
    </source>
</evidence>
<dbReference type="GeneID" id="303487733"/>
<name>A0ABN5BDF2_9SPHN</name>
<dbReference type="EMBL" id="CP020084">
    <property type="protein sequence ID" value="ASR53770.1"/>
    <property type="molecule type" value="Genomic_DNA"/>
</dbReference>
<keyword evidence="1" id="KW-0812">Transmembrane</keyword>
<sequence length="176" mass="19679">MYAIHSCPSGQPDAGHPAQRVDHGGLILHLQENRSHLSQDARVTFTVLIAVFMAMAILPALRGQWLVPGFAIGTMALLVGILDWHRRTRPATEWLALDGGRLLWRSLAHETVDWPLTATRFVIDDAVPARLRLFLEHRTRRIEIATCLGLDERRAVADLITRELATARRGSARLSL</sequence>
<keyword evidence="1" id="KW-0472">Membrane</keyword>
<protein>
    <recommendedName>
        <fullName evidence="4">DUF2244 domain-containing protein</fullName>
    </recommendedName>
</protein>
<reference evidence="2 3" key="1">
    <citation type="submission" date="2017-03" db="EMBL/GenBank/DDBJ databases">
        <title>Complete genome sequence of Blastomonas fulva degrading microcsystin LR.</title>
        <authorList>
            <person name="Lee H.-g."/>
            <person name="Jin L."/>
            <person name="oh H.-M."/>
        </authorList>
    </citation>
    <scope>NUCLEOTIDE SEQUENCE [LARGE SCALE GENOMIC DNA]</scope>
    <source>
        <strain evidence="2 3">T2</strain>
        <plasmid evidence="2 3">unnamed</plasmid>
    </source>
</reference>
<dbReference type="Pfam" id="PF10003">
    <property type="entry name" value="DUF2244"/>
    <property type="match status" value="1"/>
</dbReference>
<evidence type="ECO:0008006" key="4">
    <source>
        <dbReference type="Google" id="ProtNLM"/>
    </source>
</evidence>
<keyword evidence="3" id="KW-1185">Reference proteome</keyword>
<gene>
    <name evidence="2" type="ORF">B5J99_19265</name>
</gene>
<dbReference type="InterPro" id="IPR019253">
    <property type="entry name" value="DUF2244_TM"/>
</dbReference>
<dbReference type="Proteomes" id="UP000258016">
    <property type="component" value="Plasmid unnamed"/>
</dbReference>
<evidence type="ECO:0000313" key="2">
    <source>
        <dbReference type="EMBL" id="ASR53770.1"/>
    </source>
</evidence>
<feature type="transmembrane region" description="Helical" evidence="1">
    <location>
        <begin position="67"/>
        <end position="84"/>
    </location>
</feature>
<feature type="transmembrane region" description="Helical" evidence="1">
    <location>
        <begin position="43"/>
        <end position="61"/>
    </location>
</feature>
<organism evidence="2 3">
    <name type="scientific">Blastomonas fulva</name>
    <dbReference type="NCBI Taxonomy" id="1550728"/>
    <lineage>
        <taxon>Bacteria</taxon>
        <taxon>Pseudomonadati</taxon>
        <taxon>Pseudomonadota</taxon>
        <taxon>Alphaproteobacteria</taxon>
        <taxon>Sphingomonadales</taxon>
        <taxon>Sphingomonadaceae</taxon>
        <taxon>Blastomonas</taxon>
    </lineage>
</organism>
<keyword evidence="2" id="KW-0614">Plasmid</keyword>
<dbReference type="RefSeq" id="WP_117353791.1">
    <property type="nucleotide sequence ID" value="NZ_CP020084.1"/>
</dbReference>
<evidence type="ECO:0000256" key="1">
    <source>
        <dbReference type="SAM" id="Phobius"/>
    </source>
</evidence>
<geneLocation type="plasmid" evidence="2 3">
    <name>unnamed</name>
</geneLocation>
<proteinExistence type="predicted"/>
<keyword evidence="1" id="KW-1133">Transmembrane helix</keyword>
<accession>A0ABN5BDF2</accession>